<dbReference type="EMBL" id="JAOZEV010000001">
    <property type="protein sequence ID" value="MCV9930841.1"/>
    <property type="molecule type" value="Genomic_DNA"/>
</dbReference>
<organism evidence="1 2">
    <name type="scientific">Flavobacterium frigoritolerans</name>
    <dbReference type="NCBI Taxonomy" id="2987686"/>
    <lineage>
        <taxon>Bacteria</taxon>
        <taxon>Pseudomonadati</taxon>
        <taxon>Bacteroidota</taxon>
        <taxon>Flavobacteriia</taxon>
        <taxon>Flavobacteriales</taxon>
        <taxon>Flavobacteriaceae</taxon>
        <taxon>Flavobacterium</taxon>
    </lineage>
</organism>
<dbReference type="AlphaFoldDB" id="A0A9X2ZGA8"/>
<dbReference type="PROSITE" id="PS51257">
    <property type="entry name" value="PROKAR_LIPOPROTEIN"/>
    <property type="match status" value="1"/>
</dbReference>
<gene>
    <name evidence="1" type="ORF">OIU80_00970</name>
</gene>
<comment type="caution">
    <text evidence="1">The sequence shown here is derived from an EMBL/GenBank/DDBJ whole genome shotgun (WGS) entry which is preliminary data.</text>
</comment>
<evidence type="ECO:0000313" key="1">
    <source>
        <dbReference type="EMBL" id="MCV9930841.1"/>
    </source>
</evidence>
<protein>
    <recommendedName>
        <fullName evidence="3">Lipoprotein</fullName>
    </recommendedName>
</protein>
<accession>A0A9X2ZGA8</accession>
<evidence type="ECO:0008006" key="3">
    <source>
        <dbReference type="Google" id="ProtNLM"/>
    </source>
</evidence>
<proteinExistence type="predicted"/>
<evidence type="ECO:0000313" key="2">
    <source>
        <dbReference type="Proteomes" id="UP001151133"/>
    </source>
</evidence>
<name>A0A9X2ZGA8_9FLAO</name>
<keyword evidence="2" id="KW-1185">Reference proteome</keyword>
<reference evidence="1" key="1">
    <citation type="submission" date="2022-10" db="EMBL/GenBank/DDBJ databases">
        <title>Two novel species of Flavobacterium.</title>
        <authorList>
            <person name="Liu Q."/>
            <person name="Xin Y.-H."/>
        </authorList>
    </citation>
    <scope>NUCLEOTIDE SEQUENCE</scope>
    <source>
        <strain evidence="1">LS1R47</strain>
    </source>
</reference>
<dbReference type="RefSeq" id="WP_264285244.1">
    <property type="nucleotide sequence ID" value="NZ_JAOZEV010000001.1"/>
</dbReference>
<dbReference type="Proteomes" id="UP001151133">
    <property type="component" value="Unassembled WGS sequence"/>
</dbReference>
<sequence>MDISKQIKKKPRLLFFMIAILFFSCQEKVDCDEDGGTYNITFIFNKESNYVPKKGSLYFFEKNTKSTKYFESLDLLEARIVENRLDVYFKDPPDVFKAKYNYCVVLDDSLAYDISNMQMKIDTAGRTMGGWAIGCKLMSF</sequence>